<dbReference type="InterPro" id="IPR016135">
    <property type="entry name" value="UBQ-conjugating_enzyme/RWD"/>
</dbReference>
<reference evidence="5" key="1">
    <citation type="submission" date="2025-08" db="UniProtKB">
        <authorList>
            <consortium name="RefSeq"/>
        </authorList>
    </citation>
    <scope>IDENTIFICATION</scope>
    <source>
        <tissue evidence="5">Testes</tissue>
    </source>
</reference>
<dbReference type="InterPro" id="IPR019510">
    <property type="entry name" value="AKAP7-like_phosphoesterase"/>
</dbReference>
<dbReference type="SUPFAM" id="SSF55144">
    <property type="entry name" value="LigT-like"/>
    <property type="match status" value="1"/>
</dbReference>
<evidence type="ECO:0000259" key="3">
    <source>
        <dbReference type="PROSITE" id="PS50908"/>
    </source>
</evidence>
<dbReference type="InterPro" id="IPR009097">
    <property type="entry name" value="Cyclic_Pdiesterase"/>
</dbReference>
<protein>
    <submittedName>
        <fullName evidence="5">Uncharacterized protein LOC100371765</fullName>
    </submittedName>
</protein>
<evidence type="ECO:0000259" key="2">
    <source>
        <dbReference type="PROSITE" id="PS50103"/>
    </source>
</evidence>
<keyword evidence="1" id="KW-0862">Zinc</keyword>
<dbReference type="SUPFAM" id="SSF54495">
    <property type="entry name" value="UBC-like"/>
    <property type="match status" value="1"/>
</dbReference>
<gene>
    <name evidence="5" type="primary">LOC100371765</name>
</gene>
<proteinExistence type="predicted"/>
<dbReference type="PANTHER" id="PTHR46729:SF1">
    <property type="entry name" value="LEUKOCYTE RECEPTOR CLUSTER MEMBER 9"/>
    <property type="match status" value="1"/>
</dbReference>
<dbReference type="Gene3D" id="3.90.1140.10">
    <property type="entry name" value="Cyclic phosphodiesterase"/>
    <property type="match status" value="1"/>
</dbReference>
<dbReference type="InterPro" id="IPR000571">
    <property type="entry name" value="Znf_CCCH"/>
</dbReference>
<dbReference type="Gene3D" id="3.10.110.10">
    <property type="entry name" value="Ubiquitin Conjugating Enzyme"/>
    <property type="match status" value="1"/>
</dbReference>
<keyword evidence="1" id="KW-0479">Metal-binding</keyword>
<keyword evidence="4" id="KW-1185">Reference proteome</keyword>
<dbReference type="RefSeq" id="XP_002733274.1">
    <property type="nucleotide sequence ID" value="XM_002733228.2"/>
</dbReference>
<feature type="domain" description="RWD" evidence="3">
    <location>
        <begin position="14"/>
        <end position="117"/>
    </location>
</feature>
<dbReference type="InterPro" id="IPR040459">
    <property type="entry name" value="MJ1316"/>
</dbReference>
<evidence type="ECO:0000256" key="1">
    <source>
        <dbReference type="PROSITE-ProRule" id="PRU00723"/>
    </source>
</evidence>
<accession>A0ABM0GMM3</accession>
<keyword evidence="1" id="KW-0863">Zinc-finger</keyword>
<dbReference type="GeneID" id="100371765"/>
<dbReference type="PANTHER" id="PTHR46729">
    <property type="entry name" value="LEUKOCYTE RECEPTOR CLUSTER MEMBER 9"/>
    <property type="match status" value="1"/>
</dbReference>
<dbReference type="PROSITE" id="PS50908">
    <property type="entry name" value="RWD"/>
    <property type="match status" value="1"/>
</dbReference>
<feature type="domain" description="C3H1-type" evidence="2">
    <location>
        <begin position="136"/>
        <end position="163"/>
    </location>
</feature>
<dbReference type="InterPro" id="IPR042653">
    <property type="entry name" value="Leng9"/>
</dbReference>
<dbReference type="Pfam" id="PF10469">
    <property type="entry name" value="AKAP7_NLS"/>
    <property type="match status" value="1"/>
</dbReference>
<dbReference type="Pfam" id="PF04457">
    <property type="entry name" value="MJ1316"/>
    <property type="match status" value="1"/>
</dbReference>
<dbReference type="PROSITE" id="PS50103">
    <property type="entry name" value="ZF_C3H1"/>
    <property type="match status" value="1"/>
</dbReference>
<dbReference type="Pfam" id="PF05773">
    <property type="entry name" value="RWD"/>
    <property type="match status" value="1"/>
</dbReference>
<feature type="zinc finger region" description="C3H1-type" evidence="1">
    <location>
        <begin position="136"/>
        <end position="163"/>
    </location>
</feature>
<evidence type="ECO:0000313" key="5">
    <source>
        <dbReference type="RefSeq" id="XP_002733274.1"/>
    </source>
</evidence>
<evidence type="ECO:0000313" key="4">
    <source>
        <dbReference type="Proteomes" id="UP000694865"/>
    </source>
</evidence>
<dbReference type="InterPro" id="IPR006575">
    <property type="entry name" value="RWD_dom"/>
</dbReference>
<dbReference type="SMART" id="SM00591">
    <property type="entry name" value="RWD"/>
    <property type="match status" value="1"/>
</dbReference>
<name>A0ABM0GMM3_SACKO</name>
<dbReference type="CDD" id="cd23823">
    <property type="entry name" value="RWD_GCN2"/>
    <property type="match status" value="1"/>
</dbReference>
<organism evidence="4 5">
    <name type="scientific">Saccoglossus kowalevskii</name>
    <name type="common">Acorn worm</name>
    <dbReference type="NCBI Taxonomy" id="10224"/>
    <lineage>
        <taxon>Eukaryota</taxon>
        <taxon>Metazoa</taxon>
        <taxon>Hemichordata</taxon>
        <taxon>Enteropneusta</taxon>
        <taxon>Harrimaniidae</taxon>
        <taxon>Saccoglossus</taxon>
    </lineage>
</organism>
<dbReference type="Proteomes" id="UP000694865">
    <property type="component" value="Unplaced"/>
</dbReference>
<sequence length="551" mass="62272">MATQSDSHLEDQQEEIEALRSIYNDEFHLLSCTGTSCCSNKIQITPDGTGIVLTFSLSDSYPAMTPRIDIELQDGCGITAEMVGELFAKLYEMGKHYIGDAMIYNLVEFTKHWVQVKKKTTDAVALATTDVVEEQDKDVTVCQFHLQGKCRFGEKCKNPHVGEEITVCKKLKELDMNDSEKVTKKDKSIPNEEEIVAKKPPMKTASDVISRIQWDSSLSKKRFTVGYLDRFLGIIEKPFTVFTWTSELASVDDHFELAIPQHRIQYFKYRDTIVWDKNCRLDNVFGSTGSGTTILEVIDKYRQLHPDDKDDDETDSACEEPYEDYDFGVVEPVGVETPMEAAAKTDRPRHIGPNYFIAVRITNPAIGEAVKTLQDKIVESVPDLRNCCSTIDKLHITVATLRIDTGKEMQIAFEVLQKLKYDLSHLLKSPIMLHFQGLQNFHGQVLYAATNPDPIFDNFHKQLTSCFENAGLKIVGEFSEFVPHMTIAQMSRFVGGKLHAPTMISSLCDKYSEYYFGAQGVEFLHLCSIGQGLTHDGFYPTADIVDLYEDF</sequence>